<keyword evidence="4" id="KW-0769">Symport</keyword>
<dbReference type="GO" id="GO:0015293">
    <property type="term" value="F:symporter activity"/>
    <property type="evidence" value="ECO:0007669"/>
    <property type="project" value="UniProtKB-KW"/>
</dbReference>
<feature type="transmembrane region" description="Helical" evidence="9">
    <location>
        <begin position="743"/>
        <end position="764"/>
    </location>
</feature>
<organism evidence="11 12">
    <name type="scientific">Chlorella sorokiniana</name>
    <name type="common">Freshwater green alga</name>
    <dbReference type="NCBI Taxonomy" id="3076"/>
    <lineage>
        <taxon>Eukaryota</taxon>
        <taxon>Viridiplantae</taxon>
        <taxon>Chlorophyta</taxon>
        <taxon>core chlorophytes</taxon>
        <taxon>Trebouxiophyceae</taxon>
        <taxon>Chlorellales</taxon>
        <taxon>Chlorellaceae</taxon>
        <taxon>Chlorella clade</taxon>
        <taxon>Chlorella</taxon>
    </lineage>
</organism>
<dbReference type="Gene3D" id="1.20.1530.20">
    <property type="match status" value="1"/>
</dbReference>
<feature type="transmembrane region" description="Helical" evidence="9">
    <location>
        <begin position="644"/>
        <end position="661"/>
    </location>
</feature>
<feature type="transmembrane region" description="Helical" evidence="9">
    <location>
        <begin position="543"/>
        <end position="562"/>
    </location>
</feature>
<feature type="transmembrane region" description="Helical" evidence="9">
    <location>
        <begin position="152"/>
        <end position="172"/>
    </location>
</feature>
<feature type="transmembrane region" description="Helical" evidence="9">
    <location>
        <begin position="250"/>
        <end position="271"/>
    </location>
</feature>
<dbReference type="GO" id="GO:0009536">
    <property type="term" value="C:plastid"/>
    <property type="evidence" value="ECO:0007669"/>
    <property type="project" value="TreeGrafter"/>
</dbReference>
<feature type="transmembrane region" description="Helical" evidence="9">
    <location>
        <begin position="709"/>
        <end position="731"/>
    </location>
</feature>
<protein>
    <submittedName>
        <fullName evidence="11">Anion transporter chloroplastic</fullName>
    </submittedName>
</protein>
<dbReference type="AlphaFoldDB" id="A0A2P6TXR9"/>
<feature type="transmembrane region" description="Helical" evidence="9">
    <location>
        <begin position="283"/>
        <end position="304"/>
    </location>
</feature>
<evidence type="ECO:0000256" key="5">
    <source>
        <dbReference type="ARBA" id="ARBA00022989"/>
    </source>
</evidence>
<dbReference type="PANTHER" id="PTHR11662">
    <property type="entry name" value="SOLUTE CARRIER FAMILY 17"/>
    <property type="match status" value="1"/>
</dbReference>
<keyword evidence="6 9" id="KW-0472">Membrane</keyword>
<dbReference type="PANTHER" id="PTHR11662:SF399">
    <property type="entry name" value="FI19708P1-RELATED"/>
    <property type="match status" value="1"/>
</dbReference>
<dbReference type="InterPro" id="IPR016833">
    <property type="entry name" value="Put_Na-Bile_cotransptr"/>
</dbReference>
<keyword evidence="2" id="KW-0813">Transport</keyword>
<evidence type="ECO:0000313" key="11">
    <source>
        <dbReference type="EMBL" id="PRW58838.1"/>
    </source>
</evidence>
<dbReference type="InterPro" id="IPR050382">
    <property type="entry name" value="MFS_Na/Anion_cotransporter"/>
</dbReference>
<feature type="transmembrane region" description="Helical" evidence="9">
    <location>
        <begin position="673"/>
        <end position="697"/>
    </location>
</feature>
<dbReference type="Proteomes" id="UP000239899">
    <property type="component" value="Unassembled WGS sequence"/>
</dbReference>
<dbReference type="EMBL" id="LHPG02000004">
    <property type="protein sequence ID" value="PRW58838.1"/>
    <property type="molecule type" value="Genomic_DNA"/>
</dbReference>
<evidence type="ECO:0000256" key="6">
    <source>
        <dbReference type="ARBA" id="ARBA00023136"/>
    </source>
</evidence>
<keyword evidence="5 9" id="KW-1133">Transmembrane helix</keyword>
<proteinExistence type="inferred from homology"/>
<evidence type="ECO:0000256" key="2">
    <source>
        <dbReference type="ARBA" id="ARBA00022448"/>
    </source>
</evidence>
<feature type="transmembrane region" description="Helical" evidence="9">
    <location>
        <begin position="511"/>
        <end position="531"/>
    </location>
</feature>
<feature type="compositionally biased region" description="Low complexity" evidence="8">
    <location>
        <begin position="832"/>
        <end position="861"/>
    </location>
</feature>
<sequence>MDRICLSVAMLPIAKELGWPAGTQGVVQSAFLWGYLATQLLGGTLADRYGGKLVMGVGIIWFSLASALLPAVAITPWTAAAGLTLPAVLAARFLVGFGEGVAMPAMNNLVARNIDPARKATALGGCYTGFHTGNLVGLLLSPLILQHFGWRALFYIFGLVGAPLVLLWSALVPSQASRVSGSAAAAAAGGSGGSGAKVGVSQLLSKPATWAIIVTNFVNHWGYFIYLNWMPTYFYRVLGMDLKASSLMSFVPWVVMALGSTTAGLLADGLVRRGVPVLTVRRGIQTAAFLGPVAALMALANPAISPPLALLSMTAALGITSLGQAGFVANMSDIAPRHAGLLFGLCNTFGSFAGILGVSVCGFVLERTGSFTPIFQTTAALYILGTIALEGPEAACSEQRSGPAAACLQATGASGFFHSWAAMGAPRANWPRIWAKTKEVFVSQFLLISYIVATIIALAWPVPGKAVVSVSFSVNGHKYAVFKTLNIMIVFLISGLMLKTDDIKKAMRHKWGVLFGFVSTLAITPCLGFALREIHLTPEAYTAGLTLTTAVPQTLGIGISLVRSCGGNEGLALMLTTGTNIIGIFTMPPWLRALFAGTSFDLSIDMVALLVNLVISVLVPSVIGKLLRDLSAPIRNFVTKYKTPLSLFSTANLAFIVWQVLSSAQSTLLEQPFVGVVYVILLSAGQHIIYLCFNFLVSTLLLRMPPPENVATGIMAAQKSGPVAVAVISYITNDVALQGLMAIPAVIGQLVQVFIGSALVPFFASYTSKYKKAQQVAAEEAAQAAAVAALEGGAGGQPGSGKLGGGATEAGEAGTPDGSSSDSELKSGTSKLSAAESAQSLAEQSTPQQAQQQPQQAQQQPVVRQTTWRRLSKRFQTWKNWPT</sequence>
<feature type="region of interest" description="Disordered" evidence="8">
    <location>
        <begin position="795"/>
        <end position="868"/>
    </location>
</feature>
<dbReference type="PROSITE" id="PS50850">
    <property type="entry name" value="MFS"/>
    <property type="match status" value="1"/>
</dbReference>
<evidence type="ECO:0000256" key="8">
    <source>
        <dbReference type="SAM" id="MobiDB-lite"/>
    </source>
</evidence>
<evidence type="ECO:0000256" key="1">
    <source>
        <dbReference type="ARBA" id="ARBA00004141"/>
    </source>
</evidence>
<dbReference type="InterPro" id="IPR011701">
    <property type="entry name" value="MFS"/>
</dbReference>
<dbReference type="Gene3D" id="1.20.1250.20">
    <property type="entry name" value="MFS general substrate transporter like domains"/>
    <property type="match status" value="2"/>
</dbReference>
<feature type="transmembrane region" description="Helical" evidence="9">
    <location>
        <begin position="480"/>
        <end position="499"/>
    </location>
</feature>
<comment type="subcellular location">
    <subcellularLocation>
        <location evidence="1">Membrane</location>
        <topology evidence="1">Multi-pass membrane protein</topology>
    </subcellularLocation>
</comment>
<evidence type="ECO:0000259" key="10">
    <source>
        <dbReference type="PROSITE" id="PS50850"/>
    </source>
</evidence>
<dbReference type="Pfam" id="PF13593">
    <property type="entry name" value="SBF_like"/>
    <property type="match status" value="1"/>
</dbReference>
<feature type="domain" description="Major facilitator superfamily (MFS) profile" evidence="10">
    <location>
        <begin position="1"/>
        <end position="397"/>
    </location>
</feature>
<name>A0A2P6TXR9_CHLSO</name>
<reference evidence="11 12" key="1">
    <citation type="journal article" date="2018" name="Plant J.">
        <title>Genome sequences of Chlorella sorokiniana UTEX 1602 and Micractinium conductrix SAG 241.80: implications to maltose excretion by a green alga.</title>
        <authorList>
            <person name="Arriola M.B."/>
            <person name="Velmurugan N."/>
            <person name="Zhang Y."/>
            <person name="Plunkett M.H."/>
            <person name="Hondzo H."/>
            <person name="Barney B.M."/>
        </authorList>
    </citation>
    <scope>NUCLEOTIDE SEQUENCE [LARGE SCALE GENOMIC DNA]</scope>
    <source>
        <strain evidence="12">UTEX 1602</strain>
    </source>
</reference>
<dbReference type="OrthoDB" id="2250022at2759"/>
<feature type="transmembrane region" description="Helical" evidence="9">
    <location>
        <begin position="440"/>
        <end position="460"/>
    </location>
</feature>
<dbReference type="Pfam" id="PF07690">
    <property type="entry name" value="MFS_1"/>
    <property type="match status" value="1"/>
</dbReference>
<evidence type="ECO:0000256" key="9">
    <source>
        <dbReference type="SAM" id="Phobius"/>
    </source>
</evidence>
<feature type="transmembrane region" description="Helical" evidence="9">
    <location>
        <begin position="571"/>
        <end position="591"/>
    </location>
</feature>
<comment type="caution">
    <text evidence="11">The sequence shown here is derived from an EMBL/GenBank/DDBJ whole genome shotgun (WGS) entry which is preliminary data.</text>
</comment>
<gene>
    <name evidence="11" type="ORF">C2E21_2533</name>
</gene>
<feature type="transmembrane region" description="Helical" evidence="9">
    <location>
        <begin position="210"/>
        <end position="230"/>
    </location>
</feature>
<evidence type="ECO:0000256" key="7">
    <source>
        <dbReference type="ARBA" id="ARBA00024362"/>
    </source>
</evidence>
<dbReference type="GO" id="GO:0005315">
    <property type="term" value="F:phosphate transmembrane transporter activity"/>
    <property type="evidence" value="ECO:0007669"/>
    <property type="project" value="TreeGrafter"/>
</dbReference>
<dbReference type="InterPro" id="IPR036259">
    <property type="entry name" value="MFS_trans_sf"/>
</dbReference>
<evidence type="ECO:0000256" key="3">
    <source>
        <dbReference type="ARBA" id="ARBA00022692"/>
    </source>
</evidence>
<evidence type="ECO:0000256" key="4">
    <source>
        <dbReference type="ARBA" id="ARBA00022847"/>
    </source>
</evidence>
<dbReference type="FunFam" id="1.20.1250.20:FF:000003">
    <property type="entry name" value="Solute carrier family 17 member 3"/>
    <property type="match status" value="1"/>
</dbReference>
<keyword evidence="3 9" id="KW-0812">Transmembrane</keyword>
<comment type="similarity">
    <text evidence="7">Belongs to the major facilitator superfamily. Sodium/anion cotransporter (TC 2.A.1.14) family.</text>
</comment>
<dbReference type="InterPro" id="IPR038770">
    <property type="entry name" value="Na+/solute_symporter_sf"/>
</dbReference>
<dbReference type="GO" id="GO:0016020">
    <property type="term" value="C:membrane"/>
    <property type="evidence" value="ECO:0007669"/>
    <property type="project" value="UniProtKB-SubCell"/>
</dbReference>
<feature type="transmembrane region" description="Helical" evidence="9">
    <location>
        <begin position="341"/>
        <end position="365"/>
    </location>
</feature>
<accession>A0A2P6TXR9</accession>
<evidence type="ECO:0000313" key="12">
    <source>
        <dbReference type="Proteomes" id="UP000239899"/>
    </source>
</evidence>
<feature type="transmembrane region" description="Helical" evidence="9">
    <location>
        <begin position="53"/>
        <end position="73"/>
    </location>
</feature>
<dbReference type="SUPFAM" id="SSF103473">
    <property type="entry name" value="MFS general substrate transporter"/>
    <property type="match status" value="1"/>
</dbReference>
<feature type="compositionally biased region" description="Gly residues" evidence="8">
    <location>
        <begin position="795"/>
        <end position="808"/>
    </location>
</feature>
<keyword evidence="12" id="KW-1185">Reference proteome</keyword>
<dbReference type="InterPro" id="IPR020846">
    <property type="entry name" value="MFS_dom"/>
</dbReference>
<feature type="compositionally biased region" description="Polar residues" evidence="8">
    <location>
        <begin position="817"/>
        <end position="831"/>
    </location>
</feature>
<feature type="transmembrane region" description="Helical" evidence="9">
    <location>
        <begin position="120"/>
        <end position="140"/>
    </location>
</feature>
<feature type="transmembrane region" description="Helical" evidence="9">
    <location>
        <begin position="603"/>
        <end position="623"/>
    </location>
</feature>